<sequence>MWGDAKLGSNAKRIIDRNVGRSALISAISFCEIRFLLRGGRIDLNGRTAKEFRDHALAGGFIEKPMDGAIAIDAVDLALPHRDPADRIIVATARAFGAVLLTADEKLLASDAVETEDART</sequence>
<protein>
    <submittedName>
        <fullName evidence="2">Type II toxin-antitoxin system VapC family toxin</fullName>
    </submittedName>
</protein>
<proteinExistence type="predicted"/>
<evidence type="ECO:0000259" key="1">
    <source>
        <dbReference type="Pfam" id="PF01850"/>
    </source>
</evidence>
<reference evidence="2 3" key="1">
    <citation type="submission" date="2021-12" db="EMBL/GenBank/DDBJ databases">
        <title>Discovery of the Pendulisporaceae a myxobacterial family with distinct sporulation behavior and unique specialized metabolism.</title>
        <authorList>
            <person name="Garcia R."/>
            <person name="Popoff A."/>
            <person name="Bader C.D."/>
            <person name="Loehr J."/>
            <person name="Walesch S."/>
            <person name="Walt C."/>
            <person name="Boldt J."/>
            <person name="Bunk B."/>
            <person name="Haeckl F.J.F.P.J."/>
            <person name="Gunesch A.P."/>
            <person name="Birkelbach J."/>
            <person name="Nuebel U."/>
            <person name="Pietschmann T."/>
            <person name="Bach T."/>
            <person name="Mueller R."/>
        </authorList>
    </citation>
    <scope>NUCLEOTIDE SEQUENCE [LARGE SCALE GENOMIC DNA]</scope>
    <source>
        <strain evidence="2 3">MSr12523</strain>
    </source>
</reference>
<dbReference type="Gene3D" id="3.40.50.1010">
    <property type="entry name" value="5'-nuclease"/>
    <property type="match status" value="1"/>
</dbReference>
<dbReference type="InterPro" id="IPR052919">
    <property type="entry name" value="TA_system_RNase"/>
</dbReference>
<evidence type="ECO:0000313" key="3">
    <source>
        <dbReference type="Proteomes" id="UP001379533"/>
    </source>
</evidence>
<feature type="domain" description="PIN" evidence="1">
    <location>
        <begin position="8"/>
        <end position="107"/>
    </location>
</feature>
<name>A0ABZ2KTM4_9BACT</name>
<dbReference type="Proteomes" id="UP001379533">
    <property type="component" value="Chromosome"/>
</dbReference>
<dbReference type="SUPFAM" id="SSF88723">
    <property type="entry name" value="PIN domain-like"/>
    <property type="match status" value="1"/>
</dbReference>
<dbReference type="InterPro" id="IPR002716">
    <property type="entry name" value="PIN_dom"/>
</dbReference>
<dbReference type="CDD" id="cd09872">
    <property type="entry name" value="PIN_Sll0205-like"/>
    <property type="match status" value="1"/>
</dbReference>
<keyword evidence="3" id="KW-1185">Reference proteome</keyword>
<dbReference type="PANTHER" id="PTHR36173:SF1">
    <property type="entry name" value="RIBONUCLEASE VAPC22"/>
    <property type="match status" value="1"/>
</dbReference>
<dbReference type="PANTHER" id="PTHR36173">
    <property type="entry name" value="RIBONUCLEASE VAPC16-RELATED"/>
    <property type="match status" value="1"/>
</dbReference>
<dbReference type="InterPro" id="IPR041705">
    <property type="entry name" value="PIN_Sll0205"/>
</dbReference>
<dbReference type="Pfam" id="PF01850">
    <property type="entry name" value="PIN"/>
    <property type="match status" value="1"/>
</dbReference>
<organism evidence="2 3">
    <name type="scientific">Pendulispora brunnea</name>
    <dbReference type="NCBI Taxonomy" id="2905690"/>
    <lineage>
        <taxon>Bacteria</taxon>
        <taxon>Pseudomonadati</taxon>
        <taxon>Myxococcota</taxon>
        <taxon>Myxococcia</taxon>
        <taxon>Myxococcales</taxon>
        <taxon>Sorangiineae</taxon>
        <taxon>Pendulisporaceae</taxon>
        <taxon>Pendulispora</taxon>
    </lineage>
</organism>
<accession>A0ABZ2KTM4</accession>
<evidence type="ECO:0000313" key="2">
    <source>
        <dbReference type="EMBL" id="WXA99651.1"/>
    </source>
</evidence>
<dbReference type="InterPro" id="IPR029060">
    <property type="entry name" value="PIN-like_dom_sf"/>
</dbReference>
<gene>
    <name evidence="2" type="ORF">LZC95_22895</name>
</gene>
<dbReference type="EMBL" id="CP089982">
    <property type="protein sequence ID" value="WXA99651.1"/>
    <property type="molecule type" value="Genomic_DNA"/>
</dbReference>